<dbReference type="AlphaFoldDB" id="A0A554JDX0"/>
<dbReference type="InterPro" id="IPR036928">
    <property type="entry name" value="AS_sf"/>
</dbReference>
<evidence type="ECO:0000313" key="9">
    <source>
        <dbReference type="EMBL" id="TSC66460.1"/>
    </source>
</evidence>
<evidence type="ECO:0000256" key="4">
    <source>
        <dbReference type="ARBA" id="ARBA00022840"/>
    </source>
</evidence>
<dbReference type="GO" id="GO:0016740">
    <property type="term" value="F:transferase activity"/>
    <property type="evidence" value="ECO:0007669"/>
    <property type="project" value="UniProtKB-KW"/>
</dbReference>
<dbReference type="NCBIfam" id="TIGR00132">
    <property type="entry name" value="gatA"/>
    <property type="match status" value="1"/>
</dbReference>
<dbReference type="GO" id="GO:0050567">
    <property type="term" value="F:glutaminyl-tRNA synthase (glutamine-hydrolyzing) activity"/>
    <property type="evidence" value="ECO:0007669"/>
    <property type="project" value="UniProtKB-UniRule"/>
</dbReference>
<name>A0A554JDX0_9BACT</name>
<evidence type="ECO:0000313" key="10">
    <source>
        <dbReference type="Proteomes" id="UP000319613"/>
    </source>
</evidence>
<comment type="catalytic activity">
    <reaction evidence="6 7">
        <text>L-glutamyl-tRNA(Gln) + L-glutamine + ATP + H2O = L-glutaminyl-tRNA(Gln) + L-glutamate + ADP + phosphate + H(+)</text>
        <dbReference type="Rhea" id="RHEA:17521"/>
        <dbReference type="Rhea" id="RHEA-COMP:9681"/>
        <dbReference type="Rhea" id="RHEA-COMP:9684"/>
        <dbReference type="ChEBI" id="CHEBI:15377"/>
        <dbReference type="ChEBI" id="CHEBI:15378"/>
        <dbReference type="ChEBI" id="CHEBI:29985"/>
        <dbReference type="ChEBI" id="CHEBI:30616"/>
        <dbReference type="ChEBI" id="CHEBI:43474"/>
        <dbReference type="ChEBI" id="CHEBI:58359"/>
        <dbReference type="ChEBI" id="CHEBI:78520"/>
        <dbReference type="ChEBI" id="CHEBI:78521"/>
        <dbReference type="ChEBI" id="CHEBI:456216"/>
        <dbReference type="EC" id="6.3.5.7"/>
    </reaction>
</comment>
<feature type="domain" description="Amidase" evidence="8">
    <location>
        <begin position="24"/>
        <end position="474"/>
    </location>
</feature>
<evidence type="ECO:0000256" key="2">
    <source>
        <dbReference type="ARBA" id="ARBA00022598"/>
    </source>
</evidence>
<comment type="subunit">
    <text evidence="7">Heterotrimer of A, B and C subunits.</text>
</comment>
<proteinExistence type="inferred from homology"/>
<dbReference type="InterPro" id="IPR000120">
    <property type="entry name" value="Amidase"/>
</dbReference>
<dbReference type="InterPro" id="IPR020556">
    <property type="entry name" value="Amidase_CS"/>
</dbReference>
<sequence length="497" mass="53903">MELAYLEISELAEKLRKKEISSVELTKYFLERVKKYGAENGLNAFLTVTEEEALTQAEEADRILSKDPNASFLTGIPYAAKDLFSTKGIRTTASSKILDQFVPVFNATVIEKLNSERSVLLGKTNLDEFAHGSSTETSAYGPSKNPWDTTRIPGGSSGGSAAAVAAGLVPFALATETGGSIRQPASLCGVSGWKPTYGRVSRYGVSAMTSSNDSPGTIARSVKDLAYTAEILAGHDPKDSTTSVKDIPNYAANLRSDLKGVKIGVPKEYFIPGMQPEVEARIHEAIQKLKELGAEIIEVSLPLTKYGSLVYAIVTPAEISSNLARFDGIRYGHRSEDAKELSDIYDKSRDEGFGDEAKRRIMTGTYALSAGYYDAYYLKAQKVRRLLVNEFNDVFEKVDALVCASVPNVAQKIGTAKDNPLFGYIADQLNIPASMAGLPALSVPCGFAKAEDDSSVLMPVGLQIIGPQWGEQNIFNIGHAYQTITDWHKKYPKGFGE</sequence>
<comment type="caution">
    <text evidence="9">The sequence shown here is derived from an EMBL/GenBank/DDBJ whole genome shotgun (WGS) entry which is preliminary data.</text>
</comment>
<feature type="active site" description="Acyl-ester intermediate" evidence="7">
    <location>
        <position position="180"/>
    </location>
</feature>
<dbReference type="GO" id="GO:0005524">
    <property type="term" value="F:ATP binding"/>
    <property type="evidence" value="ECO:0007669"/>
    <property type="project" value="UniProtKB-KW"/>
</dbReference>
<dbReference type="EC" id="6.3.5.7" evidence="7"/>
<dbReference type="EMBL" id="VMFF01000004">
    <property type="protein sequence ID" value="TSC66460.1"/>
    <property type="molecule type" value="Genomic_DNA"/>
</dbReference>
<dbReference type="PANTHER" id="PTHR11895:SF151">
    <property type="entry name" value="GLUTAMYL-TRNA(GLN) AMIDOTRANSFERASE SUBUNIT A"/>
    <property type="match status" value="1"/>
</dbReference>
<dbReference type="InterPro" id="IPR023631">
    <property type="entry name" value="Amidase_dom"/>
</dbReference>
<gene>
    <name evidence="7" type="primary">gatA</name>
    <name evidence="9" type="ORF">G01um101477_66</name>
</gene>
<dbReference type="GO" id="GO:0006412">
    <property type="term" value="P:translation"/>
    <property type="evidence" value="ECO:0007669"/>
    <property type="project" value="UniProtKB-UniRule"/>
</dbReference>
<evidence type="ECO:0000256" key="3">
    <source>
        <dbReference type="ARBA" id="ARBA00022741"/>
    </source>
</evidence>
<accession>A0A554JDX0</accession>
<keyword evidence="9" id="KW-0808">Transferase</keyword>
<evidence type="ECO:0000259" key="8">
    <source>
        <dbReference type="Pfam" id="PF01425"/>
    </source>
</evidence>
<feature type="active site" description="Charge relay system" evidence="7">
    <location>
        <position position="156"/>
    </location>
</feature>
<dbReference type="PANTHER" id="PTHR11895">
    <property type="entry name" value="TRANSAMIDASE"/>
    <property type="match status" value="1"/>
</dbReference>
<keyword evidence="2 7" id="KW-0436">Ligase</keyword>
<reference evidence="9 10" key="1">
    <citation type="submission" date="2017-07" db="EMBL/GenBank/DDBJ databases">
        <title>Mechanisms for carbon and nitrogen cycling indicate functional differentiation within the Candidate Phyla Radiation.</title>
        <authorList>
            <person name="Danczak R.E."/>
            <person name="Johnston M.D."/>
            <person name="Kenah C."/>
            <person name="Slattery M."/>
            <person name="Wrighton K.C."/>
            <person name="Wilkins M.J."/>
        </authorList>
    </citation>
    <scope>NUCLEOTIDE SEQUENCE [LARGE SCALE GENOMIC DNA]</scope>
    <source>
        <strain evidence="9">Gr01-1014_77</strain>
    </source>
</reference>
<evidence type="ECO:0000256" key="6">
    <source>
        <dbReference type="ARBA" id="ARBA00047407"/>
    </source>
</evidence>
<evidence type="ECO:0000256" key="7">
    <source>
        <dbReference type="HAMAP-Rule" id="MF_00120"/>
    </source>
</evidence>
<dbReference type="InterPro" id="IPR004412">
    <property type="entry name" value="GatA"/>
</dbReference>
<dbReference type="PROSITE" id="PS00571">
    <property type="entry name" value="AMIDASES"/>
    <property type="match status" value="1"/>
</dbReference>
<keyword evidence="5 7" id="KW-0648">Protein biosynthesis</keyword>
<comment type="function">
    <text evidence="7">Allows the formation of correctly charged Gln-tRNA(Gln) through the transamidation of misacylated Glu-tRNA(Gln) in organisms which lack glutaminyl-tRNA synthetase. The reaction takes place in the presence of glutamine and ATP through an activated gamma-phospho-Glu-tRNA(Gln).</text>
</comment>
<dbReference type="SUPFAM" id="SSF75304">
    <property type="entry name" value="Amidase signature (AS) enzymes"/>
    <property type="match status" value="1"/>
</dbReference>
<keyword evidence="3 7" id="KW-0547">Nucleotide-binding</keyword>
<evidence type="ECO:0000256" key="1">
    <source>
        <dbReference type="ARBA" id="ARBA00008069"/>
    </source>
</evidence>
<organism evidence="9 10">
    <name type="scientific">Candidatus Doudnabacteria bacterium Gr01-1014_77</name>
    <dbReference type="NCBI Taxonomy" id="2017133"/>
    <lineage>
        <taxon>Bacteria</taxon>
        <taxon>Candidatus Doudnaibacteriota</taxon>
    </lineage>
</organism>
<dbReference type="HAMAP" id="MF_00120">
    <property type="entry name" value="GatA"/>
    <property type="match status" value="1"/>
</dbReference>
<comment type="similarity">
    <text evidence="1 7">Belongs to the amidase family. GatA subfamily.</text>
</comment>
<feature type="active site" description="Charge relay system" evidence="7">
    <location>
        <position position="81"/>
    </location>
</feature>
<evidence type="ECO:0000256" key="5">
    <source>
        <dbReference type="ARBA" id="ARBA00022917"/>
    </source>
</evidence>
<dbReference type="Gene3D" id="3.90.1300.10">
    <property type="entry name" value="Amidase signature (AS) domain"/>
    <property type="match status" value="1"/>
</dbReference>
<keyword evidence="4 7" id="KW-0067">ATP-binding</keyword>
<dbReference type="Proteomes" id="UP000319613">
    <property type="component" value="Unassembled WGS sequence"/>
</dbReference>
<dbReference type="GO" id="GO:0030956">
    <property type="term" value="C:glutamyl-tRNA(Gln) amidotransferase complex"/>
    <property type="evidence" value="ECO:0007669"/>
    <property type="project" value="InterPro"/>
</dbReference>
<dbReference type="Pfam" id="PF01425">
    <property type="entry name" value="Amidase"/>
    <property type="match status" value="1"/>
</dbReference>
<protein>
    <recommendedName>
        <fullName evidence="7">Glutamyl-tRNA(Gln) amidotransferase subunit A</fullName>
        <shortName evidence="7">Glu-ADT subunit A</shortName>
        <ecNumber evidence="7">6.3.5.7</ecNumber>
    </recommendedName>
</protein>